<name>A0A438HQA4_VITVI</name>
<evidence type="ECO:0000313" key="5">
    <source>
        <dbReference type="Proteomes" id="UP000288805"/>
    </source>
</evidence>
<dbReference type="FunFam" id="1.10.510.10:FF:001207">
    <property type="entry name" value="probable receptor-like protein kinase At1g49730"/>
    <property type="match status" value="1"/>
</dbReference>
<dbReference type="PANTHER" id="PTHR27001">
    <property type="entry name" value="OS01G0253100 PROTEIN"/>
    <property type="match status" value="1"/>
</dbReference>
<feature type="domain" description="Protein kinase" evidence="3">
    <location>
        <begin position="84"/>
        <end position="399"/>
    </location>
</feature>
<dbReference type="GO" id="GO:0005524">
    <property type="term" value="F:ATP binding"/>
    <property type="evidence" value="ECO:0007669"/>
    <property type="project" value="UniProtKB-KW"/>
</dbReference>
<dbReference type="InterPro" id="IPR001245">
    <property type="entry name" value="Ser-Thr/Tyr_kinase_cat_dom"/>
</dbReference>
<evidence type="ECO:0000259" key="3">
    <source>
        <dbReference type="PROSITE" id="PS50011"/>
    </source>
</evidence>
<protein>
    <submittedName>
        <fullName evidence="4">Putative receptor-like protein kinase</fullName>
    </submittedName>
</protein>
<dbReference type="PANTHER" id="PTHR27001:SF20">
    <property type="entry name" value="PROTEIN KINASE SUPERFAMILY PROTEIN"/>
    <property type="match status" value="1"/>
</dbReference>
<dbReference type="AlphaFoldDB" id="A0A438HQA4"/>
<dbReference type="InterPro" id="IPR000719">
    <property type="entry name" value="Prot_kinase_dom"/>
</dbReference>
<dbReference type="Pfam" id="PF07714">
    <property type="entry name" value="PK_Tyr_Ser-Thr"/>
    <property type="match status" value="1"/>
</dbReference>
<dbReference type="InterPro" id="IPR011009">
    <property type="entry name" value="Kinase-like_dom_sf"/>
</dbReference>
<comment type="caution">
    <text evidence="4">The sequence shown here is derived from an EMBL/GenBank/DDBJ whole genome shotgun (WGS) entry which is preliminary data.</text>
</comment>
<dbReference type="GO" id="GO:0004713">
    <property type="term" value="F:protein tyrosine kinase activity"/>
    <property type="evidence" value="ECO:0007669"/>
    <property type="project" value="InterPro"/>
</dbReference>
<evidence type="ECO:0000256" key="2">
    <source>
        <dbReference type="ARBA" id="ARBA00022840"/>
    </source>
</evidence>
<keyword evidence="4" id="KW-0418">Kinase</keyword>
<keyword evidence="4" id="KW-0675">Receptor</keyword>
<reference evidence="4 5" key="1">
    <citation type="journal article" date="2018" name="PLoS Genet.">
        <title>Population sequencing reveals clonal diversity and ancestral inbreeding in the grapevine cultivar Chardonnay.</title>
        <authorList>
            <person name="Roach M.J."/>
            <person name="Johnson D.L."/>
            <person name="Bohlmann J."/>
            <person name="van Vuuren H.J."/>
            <person name="Jones S.J."/>
            <person name="Pretorius I.S."/>
            <person name="Schmidt S.A."/>
            <person name="Borneman A.R."/>
        </authorList>
    </citation>
    <scope>NUCLEOTIDE SEQUENCE [LARGE SCALE GENOMIC DNA]</scope>
    <source>
        <strain evidence="5">cv. Chardonnay</strain>
        <tissue evidence="4">Leaf</tissue>
    </source>
</reference>
<organism evidence="4 5">
    <name type="scientific">Vitis vinifera</name>
    <name type="common">Grape</name>
    <dbReference type="NCBI Taxonomy" id="29760"/>
    <lineage>
        <taxon>Eukaryota</taxon>
        <taxon>Viridiplantae</taxon>
        <taxon>Streptophyta</taxon>
        <taxon>Embryophyta</taxon>
        <taxon>Tracheophyta</taxon>
        <taxon>Spermatophyta</taxon>
        <taxon>Magnoliopsida</taxon>
        <taxon>eudicotyledons</taxon>
        <taxon>Gunneridae</taxon>
        <taxon>Pentapetalae</taxon>
        <taxon>rosids</taxon>
        <taxon>Vitales</taxon>
        <taxon>Vitaceae</taxon>
        <taxon>Viteae</taxon>
        <taxon>Vitis</taxon>
    </lineage>
</organism>
<accession>A0A438HQA4</accession>
<sequence length="399" mass="45313">MDLPIRKFRLLLLAWLHPHRSVLLIKFPYFLEFRVGCVIEELLDFVEFSVNCALHVIFMQREKALLGSGGNCEEKGIEIQVSGLCLFDSLRNGPVSFVRRFSYKDIKRATDGFRRISYSNSYGVAYKAIFQDGLVALVKEVGDFNQGKDIFYGEVQRLGRLHHRHLLALRGFSTGRKRFLVFESIENGSLKEHLNDPLKTPLNWRTRLQIAIGVAAALTLMFLSPYELSPDHRMLAGWPLAFDWMPEMEYLQLFNEPPIYHVSIRSSNILLDENFTAKLADVGVLSSGGNHATAQNVSCSKGQEGNNIIFQLGVLILELITGQSSEKGGVDLIQWVQESRLSRSMQKMIDPDLGNSYDSRELNNLLAVARLCIKSGEKPTFSIPQIFRYLQKKVDIPRD</sequence>
<keyword evidence="4" id="KW-0808">Transferase</keyword>
<dbReference type="EMBL" id="QGNW01000191">
    <property type="protein sequence ID" value="RVW86644.1"/>
    <property type="molecule type" value="Genomic_DNA"/>
</dbReference>
<dbReference type="InterPro" id="IPR020635">
    <property type="entry name" value="Tyr_kinase_cat_dom"/>
</dbReference>
<proteinExistence type="predicted"/>
<dbReference type="SUPFAM" id="SSF56112">
    <property type="entry name" value="Protein kinase-like (PK-like)"/>
    <property type="match status" value="1"/>
</dbReference>
<dbReference type="PROSITE" id="PS50011">
    <property type="entry name" value="PROTEIN_KINASE_DOM"/>
    <property type="match status" value="1"/>
</dbReference>
<dbReference type="SMART" id="SM00219">
    <property type="entry name" value="TyrKc"/>
    <property type="match status" value="1"/>
</dbReference>
<keyword evidence="2" id="KW-0067">ATP-binding</keyword>
<dbReference type="FunFam" id="3.30.200.20:FF:000521">
    <property type="entry name" value="Protein kinase superfamily protein"/>
    <property type="match status" value="1"/>
</dbReference>
<evidence type="ECO:0000256" key="1">
    <source>
        <dbReference type="ARBA" id="ARBA00022741"/>
    </source>
</evidence>
<evidence type="ECO:0000313" key="4">
    <source>
        <dbReference type="EMBL" id="RVW86644.1"/>
    </source>
</evidence>
<gene>
    <name evidence="4" type="primary">VvCHDp001046_1</name>
    <name evidence="4" type="ORF">CK203_039781</name>
</gene>
<keyword evidence="1" id="KW-0547">Nucleotide-binding</keyword>
<dbReference type="Proteomes" id="UP000288805">
    <property type="component" value="Unassembled WGS sequence"/>
</dbReference>
<dbReference type="Gene3D" id="1.10.510.10">
    <property type="entry name" value="Transferase(Phosphotransferase) domain 1"/>
    <property type="match status" value="2"/>
</dbReference>
<dbReference type="Gene3D" id="3.30.200.20">
    <property type="entry name" value="Phosphorylase Kinase, domain 1"/>
    <property type="match status" value="1"/>
</dbReference>